<organism evidence="8 9">
    <name type="scientific">Methanobrevibacter cuticularis</name>
    <dbReference type="NCBI Taxonomy" id="47311"/>
    <lineage>
        <taxon>Archaea</taxon>
        <taxon>Methanobacteriati</taxon>
        <taxon>Methanobacteriota</taxon>
        <taxon>Methanomada group</taxon>
        <taxon>Methanobacteria</taxon>
        <taxon>Methanobacteriales</taxon>
        <taxon>Methanobacteriaceae</taxon>
        <taxon>Methanobrevibacter</taxon>
    </lineage>
</organism>
<dbReference type="InterPro" id="IPR029063">
    <property type="entry name" value="SAM-dependent_MTases_sf"/>
</dbReference>
<dbReference type="HAMAP" id="MF_01547">
    <property type="entry name" value="RNA_methyltr_E"/>
    <property type="match status" value="1"/>
</dbReference>
<dbReference type="PATRIC" id="fig|47311.3.peg.1923"/>
<dbReference type="EMBL" id="LWMW01000135">
    <property type="protein sequence ID" value="KZX15036.1"/>
    <property type="molecule type" value="Genomic_DNA"/>
</dbReference>
<dbReference type="EC" id="2.1.1.166" evidence="5"/>
<dbReference type="RefSeq" id="WP_067260309.1">
    <property type="nucleotide sequence ID" value="NZ_LWMW01000135.1"/>
</dbReference>
<feature type="binding site" evidence="5">
    <location>
        <position position="117"/>
    </location>
    <ligand>
        <name>S-adenosyl-L-methionine</name>
        <dbReference type="ChEBI" id="CHEBI:59789"/>
    </ligand>
</feature>
<dbReference type="Proteomes" id="UP000077275">
    <property type="component" value="Unassembled WGS sequence"/>
</dbReference>
<dbReference type="Pfam" id="PF01728">
    <property type="entry name" value="FtsJ"/>
    <property type="match status" value="1"/>
</dbReference>
<comment type="caution">
    <text evidence="8">The sequence shown here is derived from an EMBL/GenBank/DDBJ whole genome shotgun (WGS) entry which is preliminary data.</text>
</comment>
<keyword evidence="4 5" id="KW-0949">S-adenosyl-L-methionine</keyword>
<dbReference type="PANTHER" id="PTHR10920:SF13">
    <property type="entry name" value="PRE-RRNA 2'-O-RIBOSE RNA METHYLTRANSFERASE FTSJ3"/>
    <property type="match status" value="1"/>
</dbReference>
<dbReference type="InterPro" id="IPR015507">
    <property type="entry name" value="rRNA-MeTfrase_E"/>
</dbReference>
<evidence type="ECO:0000313" key="9">
    <source>
        <dbReference type="Proteomes" id="UP000077275"/>
    </source>
</evidence>
<comment type="catalytic activity">
    <reaction evidence="5">
        <text>uridine(2552) in 23S rRNA + S-adenosyl-L-methionine = 2'-O-methyluridine(2552) in 23S rRNA + S-adenosyl-L-homocysteine + H(+)</text>
        <dbReference type="Rhea" id="RHEA:42720"/>
        <dbReference type="Rhea" id="RHEA-COMP:10202"/>
        <dbReference type="Rhea" id="RHEA-COMP:10203"/>
        <dbReference type="ChEBI" id="CHEBI:15378"/>
        <dbReference type="ChEBI" id="CHEBI:57856"/>
        <dbReference type="ChEBI" id="CHEBI:59789"/>
        <dbReference type="ChEBI" id="CHEBI:65315"/>
        <dbReference type="ChEBI" id="CHEBI:74478"/>
        <dbReference type="EC" id="2.1.1.166"/>
    </reaction>
</comment>
<evidence type="ECO:0000259" key="7">
    <source>
        <dbReference type="Pfam" id="PF01728"/>
    </source>
</evidence>
<keyword evidence="9" id="KW-1185">Reference proteome</keyword>
<reference evidence="8 9" key="1">
    <citation type="submission" date="2016-04" db="EMBL/GenBank/DDBJ databases">
        <title>Genome sequence of Methanobrevibacter cuticularis DSM 11139.</title>
        <authorList>
            <person name="Poehlein A."/>
            <person name="Seedorf H."/>
            <person name="Daniel R."/>
        </authorList>
    </citation>
    <scope>NUCLEOTIDE SEQUENCE [LARGE SCALE GENOMIC DNA]</scope>
    <source>
        <strain evidence="8 9">DSM 11139</strain>
    </source>
</reference>
<evidence type="ECO:0000256" key="6">
    <source>
        <dbReference type="PIRSR" id="PIRSR005461-1"/>
    </source>
</evidence>
<feature type="binding site" evidence="5">
    <location>
        <position position="55"/>
    </location>
    <ligand>
        <name>S-adenosyl-L-methionine</name>
        <dbReference type="ChEBI" id="CHEBI:59789"/>
    </ligand>
</feature>
<dbReference type="InterPro" id="IPR002877">
    <property type="entry name" value="RNA_MeTrfase_FtsJ_dom"/>
</dbReference>
<dbReference type="OrthoDB" id="26307at2157"/>
<gene>
    <name evidence="5 8" type="primary">rlmE</name>
    <name evidence="8" type="ORF">MBCUT_17700</name>
</gene>
<comment type="subcellular location">
    <subcellularLocation>
        <location evidence="5">Cytoplasm</location>
    </subcellularLocation>
</comment>
<dbReference type="PIRSF" id="PIRSF005461">
    <property type="entry name" value="23S_rRNA_mtase"/>
    <property type="match status" value="1"/>
</dbReference>
<feature type="binding site" evidence="5">
    <location>
        <position position="57"/>
    </location>
    <ligand>
        <name>S-adenosyl-L-methionine</name>
        <dbReference type="ChEBI" id="CHEBI:59789"/>
    </ligand>
</feature>
<dbReference type="GO" id="GO:0005737">
    <property type="term" value="C:cytoplasm"/>
    <property type="evidence" value="ECO:0007669"/>
    <property type="project" value="UniProtKB-SubCell"/>
</dbReference>
<evidence type="ECO:0000256" key="5">
    <source>
        <dbReference type="HAMAP-Rule" id="MF_01547"/>
    </source>
</evidence>
<dbReference type="STRING" id="47311.MBCUT_17700"/>
<dbReference type="InterPro" id="IPR050082">
    <property type="entry name" value="RNA_methyltr_RlmE"/>
</dbReference>
<comment type="similarity">
    <text evidence="5">Belongs to the class I-like SAM-binding methyltransferase superfamily. RNA methyltransferase RlmE family.</text>
</comment>
<feature type="domain" description="Ribosomal RNA methyltransferase FtsJ" evidence="7">
    <location>
        <begin position="23"/>
        <end position="200"/>
    </location>
</feature>
<evidence type="ECO:0000313" key="8">
    <source>
        <dbReference type="EMBL" id="KZX15036.1"/>
    </source>
</evidence>
<keyword evidence="5" id="KW-0963">Cytoplasm</keyword>
<feature type="active site" description="Proton acceptor" evidence="5 6">
    <location>
        <position position="157"/>
    </location>
</feature>
<keyword evidence="2 5" id="KW-0489">Methyltransferase</keyword>
<comment type="function">
    <text evidence="5">Specifically methylates the uridine in position 2552 of 23S rRNA at the 2'-O position of the ribose in the fully assembled 50S ribosomal subunit.</text>
</comment>
<dbReference type="AlphaFoldDB" id="A0A166CZH6"/>
<dbReference type="Gene3D" id="3.40.50.150">
    <property type="entry name" value="Vaccinia Virus protein VP39"/>
    <property type="match status" value="1"/>
</dbReference>
<feature type="binding site" evidence="5">
    <location>
        <position position="75"/>
    </location>
    <ligand>
        <name>S-adenosyl-L-methionine</name>
        <dbReference type="ChEBI" id="CHEBI:59789"/>
    </ligand>
</feature>
<feature type="binding site" evidence="5">
    <location>
        <position position="93"/>
    </location>
    <ligand>
        <name>S-adenosyl-L-methionine</name>
        <dbReference type="ChEBI" id="CHEBI:59789"/>
    </ligand>
</feature>
<evidence type="ECO:0000256" key="1">
    <source>
        <dbReference type="ARBA" id="ARBA00022552"/>
    </source>
</evidence>
<dbReference type="SUPFAM" id="SSF53335">
    <property type="entry name" value="S-adenosyl-L-methionine-dependent methyltransferases"/>
    <property type="match status" value="1"/>
</dbReference>
<evidence type="ECO:0000256" key="2">
    <source>
        <dbReference type="ARBA" id="ARBA00022603"/>
    </source>
</evidence>
<sequence length="206" mass="23546">MGKQWQVQKKKDPYYKRAKGENYRSRASFKLLQLNKKYKIIKKGNNVVDLGAVPGGWSQVALEKVEEEGMVLGIDLQKIKPFPEENFHFIKGDFTKEETQRKIIDIMGGTVDAIISDASPSLSGIKDVDHLRSIDLAESTIDICDNILEENGNLIMKVFQGNEFKNLLEKMKKRFKILKTTKPSSSRKRSSEMYVIGLKYVNLTEK</sequence>
<protein>
    <recommendedName>
        <fullName evidence="5">Ribosomal RNA large subunit methyltransferase E</fullName>
        <ecNumber evidence="5">2.1.1.166</ecNumber>
    </recommendedName>
    <alternativeName>
        <fullName evidence="5">23S rRNA Um2552 methyltransferase</fullName>
    </alternativeName>
    <alternativeName>
        <fullName evidence="5">rRNA (uridine-2'-O-)-methyltransferase</fullName>
    </alternativeName>
</protein>
<dbReference type="PANTHER" id="PTHR10920">
    <property type="entry name" value="RIBOSOMAL RNA METHYLTRANSFERASE"/>
    <property type="match status" value="1"/>
</dbReference>
<name>A0A166CZH6_9EURY</name>
<evidence type="ECO:0000256" key="4">
    <source>
        <dbReference type="ARBA" id="ARBA00022691"/>
    </source>
</evidence>
<keyword evidence="3 5" id="KW-0808">Transferase</keyword>
<proteinExistence type="inferred from homology"/>
<accession>A0A166CZH6</accession>
<keyword evidence="1 5" id="KW-0698">rRNA processing</keyword>
<dbReference type="GO" id="GO:0008650">
    <property type="term" value="F:rRNA (uridine-2'-O-)-methyltransferase activity"/>
    <property type="evidence" value="ECO:0007669"/>
    <property type="project" value="UniProtKB-UniRule"/>
</dbReference>
<evidence type="ECO:0000256" key="3">
    <source>
        <dbReference type="ARBA" id="ARBA00022679"/>
    </source>
</evidence>